<organism evidence="10 11">
    <name type="scientific">Planosporangium thailandense</name>
    <dbReference type="NCBI Taxonomy" id="765197"/>
    <lineage>
        <taxon>Bacteria</taxon>
        <taxon>Bacillati</taxon>
        <taxon>Actinomycetota</taxon>
        <taxon>Actinomycetes</taxon>
        <taxon>Micromonosporales</taxon>
        <taxon>Micromonosporaceae</taxon>
        <taxon>Planosporangium</taxon>
    </lineage>
</organism>
<evidence type="ECO:0000313" key="10">
    <source>
        <dbReference type="EMBL" id="NJC70960.1"/>
    </source>
</evidence>
<feature type="domain" description="L,D-TPase catalytic" evidence="9">
    <location>
        <begin position="261"/>
        <end position="398"/>
    </location>
</feature>
<evidence type="ECO:0000256" key="1">
    <source>
        <dbReference type="ARBA" id="ARBA00004752"/>
    </source>
</evidence>
<comment type="caution">
    <text evidence="10">The sequence shown here is derived from an EMBL/GenBank/DDBJ whole genome shotgun (WGS) entry which is preliminary data.</text>
</comment>
<dbReference type="Gene3D" id="2.60.40.3710">
    <property type="match status" value="1"/>
</dbReference>
<keyword evidence="11" id="KW-1185">Reference proteome</keyword>
<dbReference type="PANTHER" id="PTHR30582:SF2">
    <property type="entry name" value="L,D-TRANSPEPTIDASE YCIB-RELATED"/>
    <property type="match status" value="1"/>
</dbReference>
<feature type="active site" description="Proton donor/acceptor" evidence="7">
    <location>
        <position position="356"/>
    </location>
</feature>
<dbReference type="CDD" id="cd13432">
    <property type="entry name" value="LDT_IgD_like_2"/>
    <property type="match status" value="1"/>
</dbReference>
<dbReference type="Pfam" id="PF17964">
    <property type="entry name" value="Big_10"/>
    <property type="match status" value="1"/>
</dbReference>
<protein>
    <submittedName>
        <fullName evidence="10">L,D-transpeptidase</fullName>
    </submittedName>
</protein>
<evidence type="ECO:0000256" key="4">
    <source>
        <dbReference type="ARBA" id="ARBA00022984"/>
    </source>
</evidence>
<evidence type="ECO:0000313" key="11">
    <source>
        <dbReference type="Proteomes" id="UP000722989"/>
    </source>
</evidence>
<feature type="signal peptide" evidence="8">
    <location>
        <begin position="1"/>
        <end position="26"/>
    </location>
</feature>
<feature type="active site" description="Nucleophile" evidence="7">
    <location>
        <position position="374"/>
    </location>
</feature>
<dbReference type="PROSITE" id="PS51257">
    <property type="entry name" value="PROKAR_LIPOPROTEIN"/>
    <property type="match status" value="1"/>
</dbReference>
<dbReference type="Gene3D" id="2.40.440.10">
    <property type="entry name" value="L,D-transpeptidase catalytic domain-like"/>
    <property type="match status" value="1"/>
</dbReference>
<keyword evidence="6 7" id="KW-0961">Cell wall biogenesis/degradation</keyword>
<proteinExistence type="predicted"/>
<name>A0ABX0Y044_9ACTN</name>
<evidence type="ECO:0000256" key="7">
    <source>
        <dbReference type="PROSITE-ProRule" id="PRU01373"/>
    </source>
</evidence>
<dbReference type="PROSITE" id="PS52029">
    <property type="entry name" value="LD_TPASE"/>
    <property type="match status" value="1"/>
</dbReference>
<dbReference type="CDD" id="cd16913">
    <property type="entry name" value="YkuD_like"/>
    <property type="match status" value="1"/>
</dbReference>
<evidence type="ECO:0000256" key="3">
    <source>
        <dbReference type="ARBA" id="ARBA00022960"/>
    </source>
</evidence>
<dbReference type="InterPro" id="IPR050979">
    <property type="entry name" value="LD-transpeptidase"/>
</dbReference>
<keyword evidence="4 7" id="KW-0573">Peptidoglycan synthesis</keyword>
<dbReference type="InterPro" id="IPR038063">
    <property type="entry name" value="Transpep_catalytic_dom"/>
</dbReference>
<evidence type="ECO:0000256" key="6">
    <source>
        <dbReference type="ARBA" id="ARBA00023316"/>
    </source>
</evidence>
<dbReference type="RefSeq" id="WP_167925875.1">
    <property type="nucleotide sequence ID" value="NZ_JAATVY010000009.1"/>
</dbReference>
<gene>
    <name evidence="10" type="ORF">HC031_14735</name>
</gene>
<dbReference type="InterPro" id="IPR041280">
    <property type="entry name" value="Big_10"/>
</dbReference>
<feature type="chain" id="PRO_5046089519" evidence="8">
    <location>
        <begin position="27"/>
        <end position="426"/>
    </location>
</feature>
<evidence type="ECO:0000256" key="5">
    <source>
        <dbReference type="ARBA" id="ARBA00023315"/>
    </source>
</evidence>
<evidence type="ECO:0000256" key="8">
    <source>
        <dbReference type="SAM" id="SignalP"/>
    </source>
</evidence>
<dbReference type="InterPro" id="IPR005490">
    <property type="entry name" value="LD_TPept_cat_dom"/>
</dbReference>
<keyword evidence="2" id="KW-0808">Transferase</keyword>
<keyword evidence="8" id="KW-0732">Signal</keyword>
<sequence length="426" mass="45732">MHKPPRRSYTRLAGLAAVALALVAVAGCAPDNTAAWRSPGSGMPSGEAGGAGGVGVKKAPGEFKITPAADTTDVSVLDPVNVTAKDATLETVTVANADGKQVSGEFDAAHKTWHTTEYLGYGKQYKVTADGTNSAHQHIEQVASFTTLKPPNMTQPYLQASASHLLQDGGTYGVGQPVIVHWDEPIPDKAAAQRTLQVTTSPEVEGAWHWNGNQEVQWRPKEYWKSGTQVTVKATVYGKDLGNGLYGQSDVSASFKIGQSKIAIADSASKIMKVYVDGELVKTIPVSMGMGGETKGANGQTIDFWTRSGPHVVIGKAPVTHMSSASYGLTDKSSKFYYDEDIKKTVQISYSGEYLHLADWNIWAHGHTNTSHGCINIGPANIDWIYNNFGPGDVVDVRNTPKQLQLWDSPGGWNMSWDDWVKGSAL</sequence>
<keyword evidence="3 7" id="KW-0133">Cell shape</keyword>
<evidence type="ECO:0000259" key="9">
    <source>
        <dbReference type="PROSITE" id="PS52029"/>
    </source>
</evidence>
<dbReference type="Pfam" id="PF03734">
    <property type="entry name" value="YkuD"/>
    <property type="match status" value="1"/>
</dbReference>
<dbReference type="PANTHER" id="PTHR30582">
    <property type="entry name" value="L,D-TRANSPEPTIDASE"/>
    <property type="match status" value="1"/>
</dbReference>
<dbReference type="SUPFAM" id="SSF141523">
    <property type="entry name" value="L,D-transpeptidase catalytic domain-like"/>
    <property type="match status" value="1"/>
</dbReference>
<reference evidence="10 11" key="1">
    <citation type="submission" date="2020-03" db="EMBL/GenBank/DDBJ databases">
        <title>WGS of the type strain of Planosporangium spp.</title>
        <authorList>
            <person name="Thawai C."/>
        </authorList>
    </citation>
    <scope>NUCLEOTIDE SEQUENCE [LARGE SCALE GENOMIC DNA]</scope>
    <source>
        <strain evidence="10 11">TBRC 5610</strain>
    </source>
</reference>
<accession>A0ABX0Y044</accession>
<keyword evidence="5" id="KW-0012">Acyltransferase</keyword>
<dbReference type="Gene3D" id="2.60.40.3780">
    <property type="match status" value="1"/>
</dbReference>
<dbReference type="EMBL" id="JAATVY010000009">
    <property type="protein sequence ID" value="NJC70960.1"/>
    <property type="molecule type" value="Genomic_DNA"/>
</dbReference>
<comment type="pathway">
    <text evidence="1 7">Cell wall biogenesis; peptidoglycan biosynthesis.</text>
</comment>
<dbReference type="Proteomes" id="UP000722989">
    <property type="component" value="Unassembled WGS sequence"/>
</dbReference>
<evidence type="ECO:0000256" key="2">
    <source>
        <dbReference type="ARBA" id="ARBA00022679"/>
    </source>
</evidence>